<dbReference type="AlphaFoldDB" id="A0A1H1RCD2"/>
<protein>
    <submittedName>
        <fullName evidence="2">Uncharacterized protein</fullName>
    </submittedName>
</protein>
<gene>
    <name evidence="2" type="ORF">SAMN05216421_1335</name>
</gene>
<evidence type="ECO:0000313" key="2">
    <source>
        <dbReference type="EMBL" id="SDS33447.1"/>
    </source>
</evidence>
<feature type="region of interest" description="Disordered" evidence="1">
    <location>
        <begin position="162"/>
        <end position="204"/>
    </location>
</feature>
<dbReference type="Pfam" id="PF18845">
    <property type="entry name" value="baeRF_family3"/>
    <property type="match status" value="1"/>
</dbReference>
<keyword evidence="3" id="KW-1185">Reference proteome</keyword>
<dbReference type="InterPro" id="IPR041289">
    <property type="entry name" value="Bact_RF_family3"/>
</dbReference>
<organism evidence="2 3">
    <name type="scientific">Halopseudomonas xinjiangensis</name>
    <dbReference type="NCBI Taxonomy" id="487184"/>
    <lineage>
        <taxon>Bacteria</taxon>
        <taxon>Pseudomonadati</taxon>
        <taxon>Pseudomonadota</taxon>
        <taxon>Gammaproteobacteria</taxon>
        <taxon>Pseudomonadales</taxon>
        <taxon>Pseudomonadaceae</taxon>
        <taxon>Halopseudomonas</taxon>
    </lineage>
</organism>
<name>A0A1H1RCD2_9GAMM</name>
<proteinExistence type="predicted"/>
<sequence>MSDPITRETLTDLVKLEEQICLSVYMPTHRTVPERDQDPIRYKNLLRELREKLAAQHPDADHDALLEPFETLLDDRDFWVYLRDGLAVLGGEHFFRVFPLQRRVPEIASVDVRPYLKPMLRVAQSADRYQVLCLARDDVHLFEGNRDVLDEVHMVDEVPRNQNEALGSDLTEATQSGNPGGYSMASERGDPMQHEAGGSGKQDEIDLDRDRFFRKVDAAITEYYSNPSNLPLLLVALPENQSVFRTVTHNQHLTEEGIDLDPAALDLEELRKRSWEVMSKKYRERLDGIVDRFGVSQGQGLASDSVKDIGQAAVAGRISTLLVEAERVIPGELDQESGEVRMSSATDQGSHDVLDQLIPRVLQNGGEVIVVPADQMPVETGAAAVYRF</sequence>
<dbReference type="RefSeq" id="WP_093392414.1">
    <property type="nucleotide sequence ID" value="NZ_LT629736.1"/>
</dbReference>
<dbReference type="Proteomes" id="UP000243207">
    <property type="component" value="Chromosome I"/>
</dbReference>
<reference evidence="3" key="1">
    <citation type="submission" date="2016-10" db="EMBL/GenBank/DDBJ databases">
        <authorList>
            <person name="Varghese N."/>
            <person name="Submissions S."/>
        </authorList>
    </citation>
    <scope>NUCLEOTIDE SEQUENCE [LARGE SCALE GENOMIC DNA]</scope>
    <source>
        <strain evidence="3">NRRL B-51270</strain>
    </source>
</reference>
<dbReference type="OrthoDB" id="4393931at2"/>
<dbReference type="STRING" id="487184.SAMN05216421_1335"/>
<evidence type="ECO:0000313" key="3">
    <source>
        <dbReference type="Proteomes" id="UP000243207"/>
    </source>
</evidence>
<accession>A0A1H1RCD2</accession>
<evidence type="ECO:0000256" key="1">
    <source>
        <dbReference type="SAM" id="MobiDB-lite"/>
    </source>
</evidence>
<dbReference type="EMBL" id="LT629736">
    <property type="protein sequence ID" value="SDS33447.1"/>
    <property type="molecule type" value="Genomic_DNA"/>
</dbReference>
<feature type="compositionally biased region" description="Polar residues" evidence="1">
    <location>
        <begin position="162"/>
        <end position="177"/>
    </location>
</feature>